<dbReference type="AlphaFoldDB" id="A0A511Y7J7"/>
<evidence type="ECO:0000313" key="2">
    <source>
        <dbReference type="Proteomes" id="UP000321150"/>
    </source>
</evidence>
<accession>A0A511Y7J7</accession>
<dbReference type="RefSeq" id="WP_111959336.1">
    <property type="nucleotide sequence ID" value="NZ_BJYI01000004.1"/>
</dbReference>
<comment type="caution">
    <text evidence="1">The sequence shown here is derived from an EMBL/GenBank/DDBJ whole genome shotgun (WGS) entry which is preliminary data.</text>
</comment>
<dbReference type="EMBL" id="BJYI01000004">
    <property type="protein sequence ID" value="GEN71174.1"/>
    <property type="molecule type" value="Genomic_DNA"/>
</dbReference>
<proteinExistence type="predicted"/>
<gene>
    <name evidence="1" type="ORF">CLA01_12460</name>
</gene>
<organism evidence="1 2">
    <name type="scientific">Chryseobacterium lathyri</name>
    <dbReference type="NCBI Taxonomy" id="395933"/>
    <lineage>
        <taxon>Bacteria</taxon>
        <taxon>Pseudomonadati</taxon>
        <taxon>Bacteroidota</taxon>
        <taxon>Flavobacteriia</taxon>
        <taxon>Flavobacteriales</taxon>
        <taxon>Weeksellaceae</taxon>
        <taxon>Chryseobacterium group</taxon>
        <taxon>Chryseobacterium</taxon>
    </lineage>
</organism>
<name>A0A511Y7J7_9FLAO</name>
<sequence length="93" mass="9927">MNTLKTAVTALVIAGGTIATFAFTRSDNNNERLSAQTELHWFSPGGSYLGEKTIAEQEAECPGSNFTCARGYDDENNGAPVGPVRYTAQKAQP</sequence>
<protein>
    <submittedName>
        <fullName evidence="1">Uncharacterized protein</fullName>
    </submittedName>
</protein>
<evidence type="ECO:0000313" key="1">
    <source>
        <dbReference type="EMBL" id="GEN71174.1"/>
    </source>
</evidence>
<dbReference type="Proteomes" id="UP000321150">
    <property type="component" value="Unassembled WGS sequence"/>
</dbReference>
<reference evidence="1 2" key="1">
    <citation type="submission" date="2019-07" db="EMBL/GenBank/DDBJ databases">
        <title>Whole genome shotgun sequence of Chryseobacterium lathyri NBRC 105250.</title>
        <authorList>
            <person name="Hosoyama A."/>
            <person name="Uohara A."/>
            <person name="Ohji S."/>
            <person name="Ichikawa N."/>
        </authorList>
    </citation>
    <scope>NUCLEOTIDE SEQUENCE [LARGE SCALE GENOMIC DNA]</scope>
    <source>
        <strain evidence="1 2">NBRC 105250</strain>
    </source>
</reference>
<dbReference type="OrthoDB" id="9914241at2"/>